<evidence type="ECO:0000256" key="9">
    <source>
        <dbReference type="RuleBase" id="RU362097"/>
    </source>
</evidence>
<keyword evidence="12" id="KW-1185">Reference proteome</keyword>
<evidence type="ECO:0000256" key="5">
    <source>
        <dbReference type="ARBA" id="ARBA00022729"/>
    </source>
</evidence>
<accession>A0A7Y0BNL7</accession>
<reference evidence="11 12" key="1">
    <citation type="submission" date="2020-04" db="EMBL/GenBank/DDBJ databases">
        <title>Novosphingobium sp. TW-4 isolated from soil.</title>
        <authorList>
            <person name="Dahal R.H."/>
            <person name="Chaudhary D.K."/>
        </authorList>
    </citation>
    <scope>NUCLEOTIDE SEQUENCE [LARGE SCALE GENOMIC DNA]</scope>
    <source>
        <strain evidence="11 12">TW-4</strain>
    </source>
</reference>
<dbReference type="Gene3D" id="2.20.200.10">
    <property type="entry name" value="Outer membrane efflux proteins (OEP)"/>
    <property type="match status" value="1"/>
</dbReference>
<feature type="coiled-coil region" evidence="10">
    <location>
        <begin position="231"/>
        <end position="258"/>
    </location>
</feature>
<dbReference type="EMBL" id="JABBGM010000002">
    <property type="protein sequence ID" value="NML93520.1"/>
    <property type="molecule type" value="Genomic_DNA"/>
</dbReference>
<gene>
    <name evidence="11" type="ORF">HHL27_07555</name>
</gene>
<dbReference type="InterPro" id="IPR003423">
    <property type="entry name" value="OMP_efflux"/>
</dbReference>
<keyword evidence="5" id="KW-0732">Signal</keyword>
<evidence type="ECO:0000256" key="3">
    <source>
        <dbReference type="ARBA" id="ARBA00022452"/>
    </source>
</evidence>
<evidence type="ECO:0000313" key="11">
    <source>
        <dbReference type="EMBL" id="NML93520.1"/>
    </source>
</evidence>
<keyword evidence="8 9" id="KW-0449">Lipoprotein</keyword>
<evidence type="ECO:0000256" key="8">
    <source>
        <dbReference type="ARBA" id="ARBA00023288"/>
    </source>
</evidence>
<dbReference type="Proteomes" id="UP000583556">
    <property type="component" value="Unassembled WGS sequence"/>
</dbReference>
<keyword evidence="6 9" id="KW-0472">Membrane</keyword>
<dbReference type="NCBIfam" id="TIGR01845">
    <property type="entry name" value="outer_NodT"/>
    <property type="match status" value="1"/>
</dbReference>
<dbReference type="RefSeq" id="WP_169492731.1">
    <property type="nucleotide sequence ID" value="NZ_JABBGM010000002.1"/>
</dbReference>
<evidence type="ECO:0000256" key="2">
    <source>
        <dbReference type="ARBA" id="ARBA00007613"/>
    </source>
</evidence>
<keyword evidence="4 9" id="KW-0812">Transmembrane</keyword>
<evidence type="ECO:0000313" key="12">
    <source>
        <dbReference type="Proteomes" id="UP000583556"/>
    </source>
</evidence>
<dbReference type="InterPro" id="IPR010131">
    <property type="entry name" value="MdtP/NodT-like"/>
</dbReference>
<keyword evidence="10" id="KW-0175">Coiled coil</keyword>
<evidence type="ECO:0000256" key="4">
    <source>
        <dbReference type="ARBA" id="ARBA00022692"/>
    </source>
</evidence>
<dbReference type="PANTHER" id="PTHR30203">
    <property type="entry name" value="OUTER MEMBRANE CATION EFFLUX PROTEIN"/>
    <property type="match status" value="1"/>
</dbReference>
<evidence type="ECO:0000256" key="6">
    <source>
        <dbReference type="ARBA" id="ARBA00023136"/>
    </source>
</evidence>
<sequence length="478" mass="49776">MTTSRSSRGQSLSISTALTAIALCLGGCAAVPNLGAKPEVRSAPSVTRGLSPGGQAEFPKADWWSQFGDPQLAALIDEALRGSPTLAAADARARRAEGYSQAAGAALLPTASASGSAGWSKQSYNNGFPRQFVPQGWQQTGRASLDLSYEIDFFGKNRAALRAAHADQLAARIEREAARLALATSVAATWADLGRAGADQALARDALRLRQESADLVRRRVANGLDTRAELRQADAAVASAKAQLSSADEQIELIRNALAALLGAGPERGATIAPPDTVPHAVSIPANLPLELVARRADIAAAKARVEAAAARIKVARAAFYPNINLIALVGVQSLGLSNLTASGSDIGQATGSLSLPIFEGGRLSGNYRIARADYDESVAQYDETLVRAVHEVADAVASQQAIESQAAAATEAVNAAREAYDLARRRYQGGLSAYVSVLSAEDSLLAARRQLAATEARSFSINVQLIRALGGGFSAQ</sequence>
<dbReference type="AlphaFoldDB" id="A0A7Y0BNL7"/>
<dbReference type="GO" id="GO:0005886">
    <property type="term" value="C:plasma membrane"/>
    <property type="evidence" value="ECO:0007669"/>
    <property type="project" value="UniProtKB-SubCell"/>
</dbReference>
<dbReference type="GO" id="GO:0015562">
    <property type="term" value="F:efflux transmembrane transporter activity"/>
    <property type="evidence" value="ECO:0007669"/>
    <property type="project" value="InterPro"/>
</dbReference>
<dbReference type="PANTHER" id="PTHR30203:SF20">
    <property type="entry name" value="MULTIDRUG RESISTANCE OUTER MEMBRANE PROTEIN MDTP-RELATED"/>
    <property type="match status" value="1"/>
</dbReference>
<keyword evidence="3 9" id="KW-1134">Transmembrane beta strand</keyword>
<organism evidence="11 12">
    <name type="scientific">Novosphingobium olei</name>
    <dbReference type="NCBI Taxonomy" id="2728851"/>
    <lineage>
        <taxon>Bacteria</taxon>
        <taxon>Pseudomonadati</taxon>
        <taxon>Pseudomonadota</taxon>
        <taxon>Alphaproteobacteria</taxon>
        <taxon>Sphingomonadales</taxon>
        <taxon>Sphingomonadaceae</taxon>
        <taxon>Novosphingobium</taxon>
    </lineage>
</organism>
<evidence type="ECO:0000256" key="1">
    <source>
        <dbReference type="ARBA" id="ARBA00004370"/>
    </source>
</evidence>
<comment type="similarity">
    <text evidence="2 9">Belongs to the outer membrane factor (OMF) (TC 1.B.17) family.</text>
</comment>
<evidence type="ECO:0000256" key="10">
    <source>
        <dbReference type="SAM" id="Coils"/>
    </source>
</evidence>
<proteinExistence type="inferred from homology"/>
<keyword evidence="7 9" id="KW-0564">Palmitate</keyword>
<dbReference type="Gene3D" id="1.20.1600.10">
    <property type="entry name" value="Outer membrane efflux proteins (OEP)"/>
    <property type="match status" value="1"/>
</dbReference>
<comment type="caution">
    <text evidence="11">The sequence shown here is derived from an EMBL/GenBank/DDBJ whole genome shotgun (WGS) entry which is preliminary data.</text>
</comment>
<comment type="subcellular location">
    <subcellularLocation>
        <location evidence="9">Cell membrane</location>
        <topology evidence="9">Lipid-anchor</topology>
    </subcellularLocation>
    <subcellularLocation>
        <location evidence="1">Membrane</location>
    </subcellularLocation>
</comment>
<protein>
    <submittedName>
        <fullName evidence="11">Efflux transporter outer membrane subunit</fullName>
    </submittedName>
</protein>
<name>A0A7Y0BNL7_9SPHN</name>
<dbReference type="Pfam" id="PF02321">
    <property type="entry name" value="OEP"/>
    <property type="match status" value="2"/>
</dbReference>
<dbReference type="SUPFAM" id="SSF56954">
    <property type="entry name" value="Outer membrane efflux proteins (OEP)"/>
    <property type="match status" value="1"/>
</dbReference>
<evidence type="ECO:0000256" key="7">
    <source>
        <dbReference type="ARBA" id="ARBA00023139"/>
    </source>
</evidence>